<feature type="chain" id="PRO_5031111800" description="Sulfotransferase domain-containing protein" evidence="1">
    <location>
        <begin position="23"/>
        <end position="342"/>
    </location>
</feature>
<evidence type="ECO:0008006" key="3">
    <source>
        <dbReference type="Google" id="ProtNLM"/>
    </source>
</evidence>
<dbReference type="InterPro" id="IPR027417">
    <property type="entry name" value="P-loop_NTPase"/>
</dbReference>
<proteinExistence type="predicted"/>
<dbReference type="EMBL" id="HBFQ01014162">
    <property type="protein sequence ID" value="CAD8835462.1"/>
    <property type="molecule type" value="Transcribed_RNA"/>
</dbReference>
<organism evidence="2">
    <name type="scientific">Noctiluca scintillans</name>
    <name type="common">Sea sparkle</name>
    <name type="synonym">Red tide dinoflagellate</name>
    <dbReference type="NCBI Taxonomy" id="2966"/>
    <lineage>
        <taxon>Eukaryota</taxon>
        <taxon>Sar</taxon>
        <taxon>Alveolata</taxon>
        <taxon>Dinophyceae</taxon>
        <taxon>Noctilucales</taxon>
        <taxon>Noctilucaceae</taxon>
        <taxon>Noctiluca</taxon>
    </lineage>
</organism>
<accession>A0A7S1EZT3</accession>
<keyword evidence="1" id="KW-0732">Signal</keyword>
<feature type="signal peptide" evidence="1">
    <location>
        <begin position="1"/>
        <end position="22"/>
    </location>
</feature>
<protein>
    <recommendedName>
        <fullName evidence="3">Sulfotransferase domain-containing protein</fullName>
    </recommendedName>
</protein>
<reference evidence="2" key="1">
    <citation type="submission" date="2021-01" db="EMBL/GenBank/DDBJ databases">
        <authorList>
            <person name="Corre E."/>
            <person name="Pelletier E."/>
            <person name="Niang G."/>
            <person name="Scheremetjew M."/>
            <person name="Finn R."/>
            <person name="Kale V."/>
            <person name="Holt S."/>
            <person name="Cochrane G."/>
            <person name="Meng A."/>
            <person name="Brown T."/>
            <person name="Cohen L."/>
        </authorList>
    </citation>
    <scope>NUCLEOTIDE SEQUENCE</scope>
</reference>
<evidence type="ECO:0000313" key="2">
    <source>
        <dbReference type="EMBL" id="CAD8835462.1"/>
    </source>
</evidence>
<name>A0A7S1EZT3_NOCSC</name>
<evidence type="ECO:0000256" key="1">
    <source>
        <dbReference type="SAM" id="SignalP"/>
    </source>
</evidence>
<gene>
    <name evidence="2" type="ORF">NSCI0253_LOCUS9810</name>
</gene>
<sequence length="342" mass="38501">MVCFHHPMRVLVTVLLAAHGHGKTLLASTSTVSNNFSTSMFGLTRILHENLVGCSVPDDENEDAWPRDALVQVGRPALLFQRSLRGGKRRPIMWVHLHNFGGTYMCMEAMRQGEHTPPNADWPGCLVDGDGCSTQSGRTTCAARAKKSYSFTMVERDVEAADLCDDALLGVTLRDPLAGLTSTLVANQFKKEQVLNILRTGKNAPARHLECLPSWDTYHHFDNFATRSLGGNYNAPPRGVTRENLERAKKNLERIDVVLILEELQQHMPQLAAFFEWDIEKATPQNKEKGHQCTQKDRAFTAEEETFLKEVNALDYELFQFGRQLAANRTISAHHILHDRLR</sequence>
<dbReference type="AlphaFoldDB" id="A0A7S1EZT3"/>
<dbReference type="Gene3D" id="3.40.50.300">
    <property type="entry name" value="P-loop containing nucleotide triphosphate hydrolases"/>
    <property type="match status" value="1"/>
</dbReference>